<dbReference type="SUPFAM" id="SSF159275">
    <property type="entry name" value="PA1994-like"/>
    <property type="match status" value="1"/>
</dbReference>
<evidence type="ECO:0000313" key="1">
    <source>
        <dbReference type="EMBL" id="KJL22812.1"/>
    </source>
</evidence>
<protein>
    <recommendedName>
        <fullName evidence="3">Glycolipid-binding domain-containing protein</fullName>
    </recommendedName>
</protein>
<dbReference type="OrthoDB" id="7347529at2"/>
<proteinExistence type="predicted"/>
<dbReference type="EMBL" id="JYIT01000078">
    <property type="protein sequence ID" value="KJL22812.1"/>
    <property type="molecule type" value="Genomic_DNA"/>
</dbReference>
<evidence type="ECO:0008006" key="3">
    <source>
        <dbReference type="Google" id="ProtNLM"/>
    </source>
</evidence>
<dbReference type="RefSeq" id="WP_045250873.1">
    <property type="nucleotide sequence ID" value="NZ_JYIT01000078.1"/>
</dbReference>
<keyword evidence="2" id="KW-1185">Reference proteome</keyword>
<organism evidence="1 2">
    <name type="scientific">Microbacterium azadirachtae</name>
    <dbReference type="NCBI Taxonomy" id="582680"/>
    <lineage>
        <taxon>Bacteria</taxon>
        <taxon>Bacillati</taxon>
        <taxon>Actinomycetota</taxon>
        <taxon>Actinomycetes</taxon>
        <taxon>Micrococcales</taxon>
        <taxon>Microbacteriaceae</taxon>
        <taxon>Microbacterium</taxon>
    </lineage>
</organism>
<accession>A0A0F0KPI5</accession>
<comment type="caution">
    <text evidence="1">The sequence shown here is derived from an EMBL/GenBank/DDBJ whole genome shotgun (WGS) entry which is preliminary data.</text>
</comment>
<dbReference type="PATRIC" id="fig|582680.7.peg.2252"/>
<name>A0A0F0KPI5_9MICO</name>
<dbReference type="AlphaFoldDB" id="A0A0F0KPI5"/>
<dbReference type="Proteomes" id="UP000033448">
    <property type="component" value="Unassembled WGS sequence"/>
</dbReference>
<sequence>MRIRWRGAETGSTETLELSVAAGGVDATSVVESPGRVIRYAARLTERWEFVDLTVEDDLDGTLRLARSSAGDWRVNDVPRPDLSAAIDIDLSFSPFTNTLPIRRLALEPGESRDIVTAYVTDALEVLPDPQRYTHLSSERYLYESRDSDFRREILVDASGLVLDYPGLFVRVAK</sequence>
<reference evidence="1 2" key="1">
    <citation type="submission" date="2015-02" db="EMBL/GenBank/DDBJ databases">
        <title>Draft genome sequences of ten Microbacterium spp. with emphasis on heavy metal contaminated environments.</title>
        <authorList>
            <person name="Corretto E."/>
        </authorList>
    </citation>
    <scope>NUCLEOTIDE SEQUENCE [LARGE SCALE GENOMIC DNA]</scope>
    <source>
        <strain evidence="1 2">DSM 23848</strain>
    </source>
</reference>
<dbReference type="Pfam" id="PF06475">
    <property type="entry name" value="Glycolipid_bind"/>
    <property type="match status" value="1"/>
</dbReference>
<evidence type="ECO:0000313" key="2">
    <source>
        <dbReference type="Proteomes" id="UP000033448"/>
    </source>
</evidence>
<dbReference type="InterPro" id="IPR009467">
    <property type="entry name" value="Glycolipid-bd_prot_put"/>
</dbReference>
<gene>
    <name evidence="1" type="ORF">RL72_02203</name>
</gene>